<dbReference type="Gene3D" id="2.170.140.10">
    <property type="entry name" value="Chitin binding domain"/>
    <property type="match status" value="1"/>
</dbReference>
<dbReference type="GO" id="GO:0005576">
    <property type="term" value="C:extracellular region"/>
    <property type="evidence" value="ECO:0007669"/>
    <property type="project" value="InterPro"/>
</dbReference>
<proteinExistence type="predicted"/>
<name>A0A815JK63_9BILA</name>
<accession>A0A815JK63</accession>
<organism evidence="2 3">
    <name type="scientific">Adineta steineri</name>
    <dbReference type="NCBI Taxonomy" id="433720"/>
    <lineage>
        <taxon>Eukaryota</taxon>
        <taxon>Metazoa</taxon>
        <taxon>Spiralia</taxon>
        <taxon>Gnathifera</taxon>
        <taxon>Rotifera</taxon>
        <taxon>Eurotatoria</taxon>
        <taxon>Bdelloidea</taxon>
        <taxon>Adinetida</taxon>
        <taxon>Adinetidae</taxon>
        <taxon>Adineta</taxon>
    </lineage>
</organism>
<evidence type="ECO:0000313" key="3">
    <source>
        <dbReference type="Proteomes" id="UP000663832"/>
    </source>
</evidence>
<dbReference type="EMBL" id="CAJNOM010000346">
    <property type="protein sequence ID" value="CAF1378967.1"/>
    <property type="molecule type" value="Genomic_DNA"/>
</dbReference>
<evidence type="ECO:0000259" key="1">
    <source>
        <dbReference type="PROSITE" id="PS50940"/>
    </source>
</evidence>
<sequence>MDTEVEISFQSEDAASNFVCPLQDIAETDCKGPKDCLYPNPGNCGSSIKCTVDPSGMTGTPHVIPCQSGLKWNNKDKACDSILQSTC</sequence>
<dbReference type="SUPFAM" id="SSF57625">
    <property type="entry name" value="Invertebrate chitin-binding proteins"/>
    <property type="match status" value="1"/>
</dbReference>
<dbReference type="InterPro" id="IPR036508">
    <property type="entry name" value="Chitin-bd_dom_sf"/>
</dbReference>
<protein>
    <recommendedName>
        <fullName evidence="1">Chitin-binding type-2 domain-containing protein</fullName>
    </recommendedName>
</protein>
<comment type="caution">
    <text evidence="2">The sequence shown here is derived from an EMBL/GenBank/DDBJ whole genome shotgun (WGS) entry which is preliminary data.</text>
</comment>
<dbReference type="PROSITE" id="PS50940">
    <property type="entry name" value="CHIT_BIND_II"/>
    <property type="match status" value="1"/>
</dbReference>
<dbReference type="OrthoDB" id="6020543at2759"/>
<dbReference type="GO" id="GO:0008061">
    <property type="term" value="F:chitin binding"/>
    <property type="evidence" value="ECO:0007669"/>
    <property type="project" value="InterPro"/>
</dbReference>
<keyword evidence="3" id="KW-1185">Reference proteome</keyword>
<feature type="domain" description="Chitin-binding type-2" evidence="1">
    <location>
        <begin position="27"/>
        <end position="87"/>
    </location>
</feature>
<gene>
    <name evidence="2" type="ORF">QVE165_LOCUS35543</name>
</gene>
<evidence type="ECO:0000313" key="2">
    <source>
        <dbReference type="EMBL" id="CAF1378967.1"/>
    </source>
</evidence>
<dbReference type="InterPro" id="IPR002557">
    <property type="entry name" value="Chitin-bd_dom"/>
</dbReference>
<reference evidence="2" key="1">
    <citation type="submission" date="2021-02" db="EMBL/GenBank/DDBJ databases">
        <authorList>
            <person name="Nowell W R."/>
        </authorList>
    </citation>
    <scope>NUCLEOTIDE SEQUENCE</scope>
</reference>
<dbReference type="Proteomes" id="UP000663832">
    <property type="component" value="Unassembled WGS sequence"/>
</dbReference>
<dbReference type="AlphaFoldDB" id="A0A815JK63"/>